<sequence>MSDVATKPRRDLVLPPDDTTFLNASYLGWQTIRDGNASWLVIPDFPVCDGYKVQSATAALQLEPGYPDTPIDMVYFNPPLARTDGKTIGATGNTKTINGESFQRWSRHRSPANPWRPGQDNIESHLLLVRHWLEREFAK</sequence>
<evidence type="ECO:0000313" key="2">
    <source>
        <dbReference type="Proteomes" id="UP000318538"/>
    </source>
</evidence>
<dbReference type="RefSeq" id="WP_145175541.1">
    <property type="nucleotide sequence ID" value="NZ_CP036525.1"/>
</dbReference>
<dbReference type="OrthoDB" id="7445930at2"/>
<dbReference type="InterPro" id="IPR025701">
    <property type="entry name" value="UBQ-conjugat_E2_E"/>
</dbReference>
<name>A0A517NK37_9BACT</name>
<protein>
    <submittedName>
        <fullName evidence="1">Uncharacterized protein</fullName>
    </submittedName>
</protein>
<dbReference type="Pfam" id="PF14462">
    <property type="entry name" value="Prok-E2_E"/>
    <property type="match status" value="1"/>
</dbReference>
<dbReference type="EMBL" id="CP036525">
    <property type="protein sequence ID" value="QDT07501.1"/>
    <property type="molecule type" value="Genomic_DNA"/>
</dbReference>
<reference evidence="1 2" key="1">
    <citation type="submission" date="2019-02" db="EMBL/GenBank/DDBJ databases">
        <title>Deep-cultivation of Planctomycetes and their phenomic and genomic characterization uncovers novel biology.</title>
        <authorList>
            <person name="Wiegand S."/>
            <person name="Jogler M."/>
            <person name="Boedeker C."/>
            <person name="Pinto D."/>
            <person name="Vollmers J."/>
            <person name="Rivas-Marin E."/>
            <person name="Kohn T."/>
            <person name="Peeters S.H."/>
            <person name="Heuer A."/>
            <person name="Rast P."/>
            <person name="Oberbeckmann S."/>
            <person name="Bunk B."/>
            <person name="Jeske O."/>
            <person name="Meyerdierks A."/>
            <person name="Storesund J.E."/>
            <person name="Kallscheuer N."/>
            <person name="Luecker S."/>
            <person name="Lage O.M."/>
            <person name="Pohl T."/>
            <person name="Merkel B.J."/>
            <person name="Hornburger P."/>
            <person name="Mueller R.-W."/>
            <person name="Bruemmer F."/>
            <person name="Labrenz M."/>
            <person name="Spormann A.M."/>
            <person name="Op den Camp H."/>
            <person name="Overmann J."/>
            <person name="Amann R."/>
            <person name="Jetten M.S.M."/>
            <person name="Mascher T."/>
            <person name="Medema M.H."/>
            <person name="Devos D.P."/>
            <person name="Kaster A.-K."/>
            <person name="Ovreas L."/>
            <person name="Rohde M."/>
            <person name="Galperin M.Y."/>
            <person name="Jogler C."/>
        </authorList>
    </citation>
    <scope>NUCLEOTIDE SEQUENCE [LARGE SCALE GENOMIC DNA]</scope>
    <source>
        <strain evidence="1 2">K22_7</strain>
    </source>
</reference>
<proteinExistence type="predicted"/>
<dbReference type="AlphaFoldDB" id="A0A517NK37"/>
<dbReference type="Proteomes" id="UP000318538">
    <property type="component" value="Chromosome"/>
</dbReference>
<accession>A0A517NK37</accession>
<gene>
    <name evidence="1" type="ORF">K227x_59280</name>
</gene>
<evidence type="ECO:0000313" key="1">
    <source>
        <dbReference type="EMBL" id="QDT07501.1"/>
    </source>
</evidence>
<dbReference type="KEGG" id="rlc:K227x_59280"/>
<keyword evidence="2" id="KW-1185">Reference proteome</keyword>
<organism evidence="1 2">
    <name type="scientific">Rubripirellula lacrimiformis</name>
    <dbReference type="NCBI Taxonomy" id="1930273"/>
    <lineage>
        <taxon>Bacteria</taxon>
        <taxon>Pseudomonadati</taxon>
        <taxon>Planctomycetota</taxon>
        <taxon>Planctomycetia</taxon>
        <taxon>Pirellulales</taxon>
        <taxon>Pirellulaceae</taxon>
        <taxon>Rubripirellula</taxon>
    </lineage>
</organism>